<feature type="region of interest" description="Disordered" evidence="1">
    <location>
        <begin position="1"/>
        <end position="124"/>
    </location>
</feature>
<dbReference type="Gramene" id="CDF33226">
    <property type="protein sequence ID" value="CDF33226"/>
    <property type="gene ID" value="CHC_T00001916001"/>
</dbReference>
<sequence length="124" mass="13351">MERLIASVFNDDYPNAPPDDTAQPSIRTLKRKGRSKIPSLNFSHLPPPLPFDSSSKPSGSPRPPPTPNQLMRRLSTRGGRSDSAPSGGRIPPTPPHRAARLRRGPVGLLRPSPLAPPTREVAAS</sequence>
<protein>
    <submittedName>
        <fullName evidence="2">Uncharacterized protein</fullName>
    </submittedName>
</protein>
<gene>
    <name evidence="2" type="ORF">CHC_T00001916001</name>
</gene>
<keyword evidence="3" id="KW-1185">Reference proteome</keyword>
<evidence type="ECO:0000313" key="3">
    <source>
        <dbReference type="Proteomes" id="UP000012073"/>
    </source>
</evidence>
<evidence type="ECO:0000313" key="2">
    <source>
        <dbReference type="EMBL" id="CDF33226.1"/>
    </source>
</evidence>
<dbReference type="RefSeq" id="XP_005713029.1">
    <property type="nucleotide sequence ID" value="XM_005712972.1"/>
</dbReference>
<dbReference type="Proteomes" id="UP000012073">
    <property type="component" value="Unassembled WGS sequence"/>
</dbReference>
<organism evidence="2 3">
    <name type="scientific">Chondrus crispus</name>
    <name type="common">Carrageen Irish moss</name>
    <name type="synonym">Polymorpha crispa</name>
    <dbReference type="NCBI Taxonomy" id="2769"/>
    <lineage>
        <taxon>Eukaryota</taxon>
        <taxon>Rhodophyta</taxon>
        <taxon>Florideophyceae</taxon>
        <taxon>Rhodymeniophycidae</taxon>
        <taxon>Gigartinales</taxon>
        <taxon>Gigartinaceae</taxon>
        <taxon>Chondrus</taxon>
    </lineage>
</organism>
<dbReference type="GeneID" id="17320741"/>
<proteinExistence type="predicted"/>
<dbReference type="KEGG" id="ccp:CHC_T00001916001"/>
<reference evidence="3" key="1">
    <citation type="journal article" date="2013" name="Proc. Natl. Acad. Sci. U.S.A.">
        <title>Genome structure and metabolic features in the red seaweed Chondrus crispus shed light on evolution of the Archaeplastida.</title>
        <authorList>
            <person name="Collen J."/>
            <person name="Porcel B."/>
            <person name="Carre W."/>
            <person name="Ball S.G."/>
            <person name="Chaparro C."/>
            <person name="Tonon T."/>
            <person name="Barbeyron T."/>
            <person name="Michel G."/>
            <person name="Noel B."/>
            <person name="Valentin K."/>
            <person name="Elias M."/>
            <person name="Artiguenave F."/>
            <person name="Arun A."/>
            <person name="Aury J.M."/>
            <person name="Barbosa-Neto J.F."/>
            <person name="Bothwell J.H."/>
            <person name="Bouget F.Y."/>
            <person name="Brillet L."/>
            <person name="Cabello-Hurtado F."/>
            <person name="Capella-Gutierrez S."/>
            <person name="Charrier B."/>
            <person name="Cladiere L."/>
            <person name="Cock J.M."/>
            <person name="Coelho S.M."/>
            <person name="Colleoni C."/>
            <person name="Czjzek M."/>
            <person name="Da Silva C."/>
            <person name="Delage L."/>
            <person name="Denoeud F."/>
            <person name="Deschamps P."/>
            <person name="Dittami S.M."/>
            <person name="Gabaldon T."/>
            <person name="Gachon C.M."/>
            <person name="Groisillier A."/>
            <person name="Herve C."/>
            <person name="Jabbari K."/>
            <person name="Katinka M."/>
            <person name="Kloareg B."/>
            <person name="Kowalczyk N."/>
            <person name="Labadie K."/>
            <person name="Leblanc C."/>
            <person name="Lopez P.J."/>
            <person name="McLachlan D.H."/>
            <person name="Meslet-Cladiere L."/>
            <person name="Moustafa A."/>
            <person name="Nehr Z."/>
            <person name="Nyvall Collen P."/>
            <person name="Panaud O."/>
            <person name="Partensky F."/>
            <person name="Poulain J."/>
            <person name="Rensing S.A."/>
            <person name="Rousvoal S."/>
            <person name="Samson G."/>
            <person name="Symeonidi A."/>
            <person name="Weissenbach J."/>
            <person name="Zambounis A."/>
            <person name="Wincker P."/>
            <person name="Boyen C."/>
        </authorList>
    </citation>
    <scope>NUCLEOTIDE SEQUENCE [LARGE SCALE GENOMIC DNA]</scope>
    <source>
        <strain evidence="3">cv. Stackhouse</strain>
    </source>
</reference>
<accession>R7Q767</accession>
<evidence type="ECO:0000256" key="1">
    <source>
        <dbReference type="SAM" id="MobiDB-lite"/>
    </source>
</evidence>
<name>R7Q767_CHOCR</name>
<dbReference type="EMBL" id="HG001637">
    <property type="protein sequence ID" value="CDF33226.1"/>
    <property type="molecule type" value="Genomic_DNA"/>
</dbReference>
<dbReference type="AlphaFoldDB" id="R7Q767"/>